<dbReference type="OrthoDB" id="10050400at2759"/>
<dbReference type="PANTHER" id="PTHR28142">
    <property type="entry name" value="MITOCHONDRIAL INNER MEMBRANE I-AAA PROTEASE SUPERCOMPLEX SUBUNIT MGR3-RELATED"/>
    <property type="match status" value="1"/>
</dbReference>
<proteinExistence type="predicted"/>
<dbReference type="GO" id="GO:0051787">
    <property type="term" value="F:misfolded protein binding"/>
    <property type="evidence" value="ECO:0007669"/>
    <property type="project" value="TreeGrafter"/>
</dbReference>
<dbReference type="GO" id="GO:0006515">
    <property type="term" value="P:protein quality control for misfolded or incompletely synthesized proteins"/>
    <property type="evidence" value="ECO:0007669"/>
    <property type="project" value="TreeGrafter"/>
</dbReference>
<accession>A0A9P1H389</accession>
<dbReference type="SUPFAM" id="SSF48452">
    <property type="entry name" value="TPR-like"/>
    <property type="match status" value="1"/>
</dbReference>
<feature type="region of interest" description="Disordered" evidence="1">
    <location>
        <begin position="152"/>
        <end position="196"/>
    </location>
</feature>
<reference evidence="2" key="1">
    <citation type="submission" date="2022-11" db="EMBL/GenBank/DDBJ databases">
        <authorList>
            <person name="Scott C."/>
            <person name="Bruce N."/>
        </authorList>
    </citation>
    <scope>NUCLEOTIDE SEQUENCE</scope>
</reference>
<organism evidence="2 3">
    <name type="scientific">Parascedosporium putredinis</name>
    <dbReference type="NCBI Taxonomy" id="1442378"/>
    <lineage>
        <taxon>Eukaryota</taxon>
        <taxon>Fungi</taxon>
        <taxon>Dikarya</taxon>
        <taxon>Ascomycota</taxon>
        <taxon>Pezizomycotina</taxon>
        <taxon>Sordariomycetes</taxon>
        <taxon>Hypocreomycetidae</taxon>
        <taxon>Microascales</taxon>
        <taxon>Microascaceae</taxon>
        <taxon>Parascedosporium</taxon>
    </lineage>
</organism>
<protein>
    <recommendedName>
        <fullName evidence="4">TPR-like protein</fullName>
    </recommendedName>
</protein>
<keyword evidence="3" id="KW-1185">Reference proteome</keyword>
<evidence type="ECO:0000313" key="2">
    <source>
        <dbReference type="EMBL" id="CAI4215134.1"/>
    </source>
</evidence>
<dbReference type="GO" id="GO:0031942">
    <property type="term" value="C:i-AAA complex"/>
    <property type="evidence" value="ECO:0007669"/>
    <property type="project" value="TreeGrafter"/>
</dbReference>
<dbReference type="EMBL" id="CALLCH030000012">
    <property type="protein sequence ID" value="CAI4215134.1"/>
    <property type="molecule type" value="Genomic_DNA"/>
</dbReference>
<dbReference type="SMART" id="SM00028">
    <property type="entry name" value="TPR"/>
    <property type="match status" value="2"/>
</dbReference>
<dbReference type="CDD" id="cd24145">
    <property type="entry name" value="Mgr3-like"/>
    <property type="match status" value="1"/>
</dbReference>
<gene>
    <name evidence="2" type="ORF">PPNO1_LOCUS4855</name>
</gene>
<sequence>MANRLLQSLPMRHGVQMPGARASRQLHGRASSLTGISGVVGYTAYLYFDYFNASQFTRFPKPVAKSLRRALYYTNIKPDPKLAHKNYKRALEQCNEAGLDPFSDEVLGIRIQTAAWLEGIGNYNGAITVLGGLVADCLRWVAVMEKGVADGSMPKDGKVLAPKPPTDQKEAASTSTSVKLGELNADEHVMRPEDSQSRLTWAVETALKEFKRRTDEGEKEDEGPWMSPSEIGGALESLARNYETRSQFQLALPLLFHALRLCEDPCHRPVIMNNLAACFAQHPAGVALSMPTAPKGSPEAGAALKTPTTREFYLQSALNWASNARAHAADVRGDDRTPECDEACAVALCNLGDIYALAGRPSEARRSYEECVKMSQGLDFPAGVAQAQAGLGRLGNAVKAS</sequence>
<name>A0A9P1H389_9PEZI</name>
<dbReference type="Gene3D" id="1.25.40.10">
    <property type="entry name" value="Tetratricopeptide repeat domain"/>
    <property type="match status" value="1"/>
</dbReference>
<evidence type="ECO:0000313" key="3">
    <source>
        <dbReference type="Proteomes" id="UP000838763"/>
    </source>
</evidence>
<dbReference type="AlphaFoldDB" id="A0A9P1H389"/>
<dbReference type="InterPro" id="IPR040201">
    <property type="entry name" value="Mrg3-like"/>
</dbReference>
<comment type="caution">
    <text evidence="2">The sequence shown here is derived from an EMBL/GenBank/DDBJ whole genome shotgun (WGS) entry which is preliminary data.</text>
</comment>
<evidence type="ECO:0008006" key="4">
    <source>
        <dbReference type="Google" id="ProtNLM"/>
    </source>
</evidence>
<dbReference type="InterPro" id="IPR011990">
    <property type="entry name" value="TPR-like_helical_dom_sf"/>
</dbReference>
<dbReference type="Proteomes" id="UP000838763">
    <property type="component" value="Unassembled WGS sequence"/>
</dbReference>
<dbReference type="InterPro" id="IPR019734">
    <property type="entry name" value="TPR_rpt"/>
</dbReference>
<evidence type="ECO:0000256" key="1">
    <source>
        <dbReference type="SAM" id="MobiDB-lite"/>
    </source>
</evidence>
<dbReference type="PANTHER" id="PTHR28142:SF1">
    <property type="entry name" value="MITOCHONDRIAL INNER MEMBRANE I-AAA PROTEASE SUPERCOMPLEX SUBUNIT MGR3-RELATED"/>
    <property type="match status" value="1"/>
</dbReference>
<feature type="compositionally biased region" description="Basic and acidic residues" evidence="1">
    <location>
        <begin position="185"/>
        <end position="196"/>
    </location>
</feature>